<name>A0AB38UED7_BACT4</name>
<keyword evidence="2" id="KW-0808">Transferase</keyword>
<accession>A0AB38UED7</accession>
<evidence type="ECO:0000256" key="2">
    <source>
        <dbReference type="ARBA" id="ARBA00022679"/>
    </source>
</evidence>
<dbReference type="InterPro" id="IPR001451">
    <property type="entry name" value="Hexapep"/>
</dbReference>
<proteinExistence type="inferred from homology"/>
<protein>
    <recommendedName>
        <fullName evidence="7">Acyltransferase</fullName>
    </recommendedName>
</protein>
<dbReference type="PANTHER" id="PTHR23416">
    <property type="entry name" value="SIALIC ACID SYNTHASE-RELATED"/>
    <property type="match status" value="1"/>
</dbReference>
<dbReference type="GO" id="GO:0008374">
    <property type="term" value="F:O-acyltransferase activity"/>
    <property type="evidence" value="ECO:0007669"/>
    <property type="project" value="TreeGrafter"/>
</dbReference>
<evidence type="ECO:0000256" key="1">
    <source>
        <dbReference type="ARBA" id="ARBA00007274"/>
    </source>
</evidence>
<dbReference type="PANTHER" id="PTHR23416:SF23">
    <property type="entry name" value="ACETYLTRANSFERASE C18B11.09C-RELATED"/>
    <property type="match status" value="1"/>
</dbReference>
<dbReference type="SUPFAM" id="SSF51161">
    <property type="entry name" value="Trimeric LpxA-like enzymes"/>
    <property type="match status" value="1"/>
</dbReference>
<dbReference type="InterPro" id="IPR018357">
    <property type="entry name" value="Hexapep_transf_CS"/>
</dbReference>
<evidence type="ECO:0000313" key="5">
    <source>
        <dbReference type="EMBL" id="UYU91328.1"/>
    </source>
</evidence>
<dbReference type="Proteomes" id="UP001162960">
    <property type="component" value="Chromosome"/>
</dbReference>
<organism evidence="5 6">
    <name type="scientific">Bacteroides thetaiotaomicron</name>
    <dbReference type="NCBI Taxonomy" id="818"/>
    <lineage>
        <taxon>Bacteria</taxon>
        <taxon>Pseudomonadati</taxon>
        <taxon>Bacteroidota</taxon>
        <taxon>Bacteroidia</taxon>
        <taxon>Bacteroidales</taxon>
        <taxon>Bacteroidaceae</taxon>
        <taxon>Bacteroides</taxon>
    </lineage>
</organism>
<evidence type="ECO:0000313" key="6">
    <source>
        <dbReference type="Proteomes" id="UP001162960"/>
    </source>
</evidence>
<evidence type="ECO:0000256" key="4">
    <source>
        <dbReference type="ARBA" id="ARBA00023315"/>
    </source>
</evidence>
<reference evidence="5" key="1">
    <citation type="submission" date="2021-06" db="EMBL/GenBank/DDBJ databases">
        <title>Interrogation of the integrated mobile genetic elements in gut-associated Bacteroides with a consensus prediction approach.</title>
        <authorList>
            <person name="Campbell D.E."/>
            <person name="Leigh J.R."/>
            <person name="Kim T."/>
            <person name="England W."/>
            <person name="Whitaker R.J."/>
            <person name="Degnan P.H."/>
        </authorList>
    </citation>
    <scope>NUCLEOTIDE SEQUENCE</scope>
    <source>
        <strain evidence="5">VPI-3443</strain>
    </source>
</reference>
<dbReference type="GO" id="GO:0005829">
    <property type="term" value="C:cytosol"/>
    <property type="evidence" value="ECO:0007669"/>
    <property type="project" value="TreeGrafter"/>
</dbReference>
<evidence type="ECO:0008006" key="7">
    <source>
        <dbReference type="Google" id="ProtNLM"/>
    </source>
</evidence>
<dbReference type="Pfam" id="PF00132">
    <property type="entry name" value="Hexapep"/>
    <property type="match status" value="1"/>
</dbReference>
<keyword evidence="4" id="KW-0012">Acyltransferase</keyword>
<dbReference type="AlphaFoldDB" id="A0AB38UED7"/>
<dbReference type="PROSITE" id="PS00101">
    <property type="entry name" value="HEXAPEP_TRANSFERASES"/>
    <property type="match status" value="1"/>
</dbReference>
<evidence type="ECO:0000256" key="3">
    <source>
        <dbReference type="ARBA" id="ARBA00022737"/>
    </source>
</evidence>
<dbReference type="InterPro" id="IPR011004">
    <property type="entry name" value="Trimer_LpxA-like_sf"/>
</dbReference>
<gene>
    <name evidence="5" type="ORF">KQP74_01455</name>
</gene>
<dbReference type="InterPro" id="IPR051159">
    <property type="entry name" value="Hexapeptide_acetyltransf"/>
</dbReference>
<dbReference type="Gene3D" id="2.160.10.10">
    <property type="entry name" value="Hexapeptide repeat proteins"/>
    <property type="match status" value="1"/>
</dbReference>
<sequence length="53" mass="5663">MRVQLPDFDCFGKVTIGDYVYIGKRALIMPGVTLGNHVLVAAGSVVTKSVPDL</sequence>
<keyword evidence="3" id="KW-0677">Repeat</keyword>
<comment type="similarity">
    <text evidence="1">Belongs to the transferase hexapeptide repeat family.</text>
</comment>
<dbReference type="EMBL" id="CP083685">
    <property type="protein sequence ID" value="UYU91328.1"/>
    <property type="molecule type" value="Genomic_DNA"/>
</dbReference>